<accession>A0A8J6BPU1</accession>
<dbReference type="EMBL" id="JAAALK010000080">
    <property type="protein sequence ID" value="KAG8092547.1"/>
    <property type="molecule type" value="Genomic_DNA"/>
</dbReference>
<feature type="region of interest" description="Disordered" evidence="1">
    <location>
        <begin position="1"/>
        <end position="82"/>
    </location>
</feature>
<name>A0A8J6BPU1_ZIZPA</name>
<dbReference type="AlphaFoldDB" id="A0A8J6BPU1"/>
<proteinExistence type="predicted"/>
<evidence type="ECO:0000313" key="3">
    <source>
        <dbReference type="Proteomes" id="UP000729402"/>
    </source>
</evidence>
<organism evidence="2 3">
    <name type="scientific">Zizania palustris</name>
    <name type="common">Northern wild rice</name>
    <dbReference type="NCBI Taxonomy" id="103762"/>
    <lineage>
        <taxon>Eukaryota</taxon>
        <taxon>Viridiplantae</taxon>
        <taxon>Streptophyta</taxon>
        <taxon>Embryophyta</taxon>
        <taxon>Tracheophyta</taxon>
        <taxon>Spermatophyta</taxon>
        <taxon>Magnoliopsida</taxon>
        <taxon>Liliopsida</taxon>
        <taxon>Poales</taxon>
        <taxon>Poaceae</taxon>
        <taxon>BOP clade</taxon>
        <taxon>Oryzoideae</taxon>
        <taxon>Oryzeae</taxon>
        <taxon>Zizaniinae</taxon>
        <taxon>Zizania</taxon>
    </lineage>
</organism>
<reference evidence="2" key="2">
    <citation type="submission" date="2021-02" db="EMBL/GenBank/DDBJ databases">
        <authorList>
            <person name="Kimball J.A."/>
            <person name="Haas M.W."/>
            <person name="Macchietto M."/>
            <person name="Kono T."/>
            <person name="Duquette J."/>
            <person name="Shao M."/>
        </authorList>
    </citation>
    <scope>NUCLEOTIDE SEQUENCE</scope>
    <source>
        <tissue evidence="2">Fresh leaf tissue</tissue>
    </source>
</reference>
<evidence type="ECO:0000313" key="2">
    <source>
        <dbReference type="EMBL" id="KAG8092547.1"/>
    </source>
</evidence>
<feature type="compositionally biased region" description="Basic and acidic residues" evidence="1">
    <location>
        <begin position="51"/>
        <end position="64"/>
    </location>
</feature>
<evidence type="ECO:0000256" key="1">
    <source>
        <dbReference type="SAM" id="MobiDB-lite"/>
    </source>
</evidence>
<gene>
    <name evidence="2" type="ORF">GUJ93_ZPchr0012g20087</name>
</gene>
<sequence length="95" mass="10224">MGRDCGPRKLPDEPALTARVVASPPSRRSLDLAREVRRRHRPVNAANGKTKSSDGDGHDSRDYVRSPLGSTGAPPAIGSSSTYRPWVGALWSTVM</sequence>
<keyword evidence="3" id="KW-1185">Reference proteome</keyword>
<comment type="caution">
    <text evidence="2">The sequence shown here is derived from an EMBL/GenBank/DDBJ whole genome shotgun (WGS) entry which is preliminary data.</text>
</comment>
<reference evidence="2" key="1">
    <citation type="journal article" date="2021" name="bioRxiv">
        <title>Whole Genome Assembly and Annotation of Northern Wild Rice, Zizania palustris L., Supports a Whole Genome Duplication in the Zizania Genus.</title>
        <authorList>
            <person name="Haas M."/>
            <person name="Kono T."/>
            <person name="Macchietto M."/>
            <person name="Millas R."/>
            <person name="McGilp L."/>
            <person name="Shao M."/>
            <person name="Duquette J."/>
            <person name="Hirsch C.N."/>
            <person name="Kimball J."/>
        </authorList>
    </citation>
    <scope>NUCLEOTIDE SEQUENCE</scope>
    <source>
        <tissue evidence="2">Fresh leaf tissue</tissue>
    </source>
</reference>
<feature type="compositionally biased region" description="Basic and acidic residues" evidence="1">
    <location>
        <begin position="1"/>
        <end position="12"/>
    </location>
</feature>
<protein>
    <submittedName>
        <fullName evidence="2">Uncharacterized protein</fullName>
    </submittedName>
</protein>
<dbReference type="Proteomes" id="UP000729402">
    <property type="component" value="Unassembled WGS sequence"/>
</dbReference>